<comment type="caution">
    <text evidence="1">The sequence shown here is derived from an EMBL/GenBank/DDBJ whole genome shotgun (WGS) entry which is preliminary data.</text>
</comment>
<reference evidence="1 2" key="1">
    <citation type="journal article" date="2013" name="Curr. Biol.">
        <title>The Genome of the Foraminiferan Reticulomyxa filosa.</title>
        <authorList>
            <person name="Glockner G."/>
            <person name="Hulsmann N."/>
            <person name="Schleicher M."/>
            <person name="Noegel A.A."/>
            <person name="Eichinger L."/>
            <person name="Gallinger C."/>
            <person name="Pawlowski J."/>
            <person name="Sierra R."/>
            <person name="Euteneuer U."/>
            <person name="Pillet L."/>
            <person name="Moustafa A."/>
            <person name="Platzer M."/>
            <person name="Groth M."/>
            <person name="Szafranski K."/>
            <person name="Schliwa M."/>
        </authorList>
    </citation>
    <scope>NUCLEOTIDE SEQUENCE [LARGE SCALE GENOMIC DNA]</scope>
</reference>
<accession>X6NCL5</accession>
<dbReference type="AlphaFoldDB" id="X6NCL5"/>
<keyword evidence="2" id="KW-1185">Reference proteome</keyword>
<organism evidence="1 2">
    <name type="scientific">Reticulomyxa filosa</name>
    <dbReference type="NCBI Taxonomy" id="46433"/>
    <lineage>
        <taxon>Eukaryota</taxon>
        <taxon>Sar</taxon>
        <taxon>Rhizaria</taxon>
        <taxon>Retaria</taxon>
        <taxon>Foraminifera</taxon>
        <taxon>Monothalamids</taxon>
        <taxon>Reticulomyxidae</taxon>
        <taxon>Reticulomyxa</taxon>
    </lineage>
</organism>
<evidence type="ECO:0000313" key="2">
    <source>
        <dbReference type="Proteomes" id="UP000023152"/>
    </source>
</evidence>
<protein>
    <submittedName>
        <fullName evidence="1">Uncharacterized protein</fullName>
    </submittedName>
</protein>
<gene>
    <name evidence="1" type="ORF">RFI_13676</name>
</gene>
<feature type="non-terminal residue" evidence="1">
    <location>
        <position position="224"/>
    </location>
</feature>
<dbReference type="Proteomes" id="UP000023152">
    <property type="component" value="Unassembled WGS sequence"/>
</dbReference>
<proteinExistence type="predicted"/>
<evidence type="ECO:0000313" key="1">
    <source>
        <dbReference type="EMBL" id="ETO23504.1"/>
    </source>
</evidence>
<sequence length="224" mass="26231">MEDDILAVWLLSRPILSGVAKGRFEHWCIKIHAGETILELDFGEKDTQGAFGLHHDNAIAAVSLDCLCYYHRNEDSEYELRQFDVVSSITPKFTTKGEDYVQREKTQHREAVPADRQKMFLSQAKDNVMFVPFWINQLHEHTLQEAEKNNDDCTYEDQLKQARKELVRYLTLPKFNRKLSDIATFLAQWTQKHSTYDAIFSNCQRFAYDLFAYLVEEVPNKQND</sequence>
<name>X6NCL5_RETFI</name>
<dbReference type="EMBL" id="ASPP01009891">
    <property type="protein sequence ID" value="ETO23504.1"/>
    <property type="molecule type" value="Genomic_DNA"/>
</dbReference>